<accession>A0A378IB00</accession>
<reference evidence="1 2" key="1">
    <citation type="submission" date="2018-06" db="EMBL/GenBank/DDBJ databases">
        <authorList>
            <consortium name="Pathogen Informatics"/>
            <person name="Doyle S."/>
        </authorList>
    </citation>
    <scope>NUCLEOTIDE SEQUENCE [LARGE SCALE GENOMIC DNA]</scope>
    <source>
        <strain evidence="1 2">NCTC13315</strain>
    </source>
</reference>
<dbReference type="SUPFAM" id="SSF47240">
    <property type="entry name" value="Ferritin-like"/>
    <property type="match status" value="1"/>
</dbReference>
<dbReference type="RefSeq" id="WP_115303161.1">
    <property type="nucleotide sequence ID" value="NZ_CAAAHO010000002.1"/>
</dbReference>
<dbReference type="CDD" id="cd00657">
    <property type="entry name" value="Ferritin_like"/>
    <property type="match status" value="1"/>
</dbReference>
<name>A0A378IB00_9GAMM</name>
<organism evidence="1 2">
    <name type="scientific">Legionella beliardensis</name>
    <dbReference type="NCBI Taxonomy" id="91822"/>
    <lineage>
        <taxon>Bacteria</taxon>
        <taxon>Pseudomonadati</taxon>
        <taxon>Pseudomonadota</taxon>
        <taxon>Gammaproteobacteria</taxon>
        <taxon>Legionellales</taxon>
        <taxon>Legionellaceae</taxon>
        <taxon>Legionella</taxon>
    </lineage>
</organism>
<dbReference type="AlphaFoldDB" id="A0A378IB00"/>
<proteinExistence type="predicted"/>
<dbReference type="OrthoDB" id="5291582at2"/>
<evidence type="ECO:0008006" key="3">
    <source>
        <dbReference type="Google" id="ProtNLM"/>
    </source>
</evidence>
<dbReference type="Proteomes" id="UP000254968">
    <property type="component" value="Unassembled WGS sequence"/>
</dbReference>
<sequence>MAKTVNMGMNHTGVQMSPLDTKNLLDYVKKHPADVSGDAMQISKERTRSANTDNALGTIPLPGSAKGAIKTGVDKLLGNQPELLIDKLGERLAYERSGVRLYEAAIAKAMAFKQKQLVKELTHIRDEEAEHMFLLIDTLKDLGADPTVMTPSADVMGVIAQGVMQVLTDPRTNIAHCLNALLVIELGDNAAWELLIELMQESQKTKLIGKFQKALAQEQEHLHIIKTLYKKSLN</sequence>
<gene>
    <name evidence="1" type="ORF">NCTC13315_02037</name>
</gene>
<evidence type="ECO:0000313" key="1">
    <source>
        <dbReference type="EMBL" id="STX29494.1"/>
    </source>
</evidence>
<dbReference type="InterPro" id="IPR012347">
    <property type="entry name" value="Ferritin-like"/>
</dbReference>
<protein>
    <recommendedName>
        <fullName evidence="3">Ferritin/DPS protein domain-containing protein</fullName>
    </recommendedName>
</protein>
<dbReference type="Gene3D" id="1.20.1260.10">
    <property type="match status" value="1"/>
</dbReference>
<evidence type="ECO:0000313" key="2">
    <source>
        <dbReference type="Proteomes" id="UP000254968"/>
    </source>
</evidence>
<keyword evidence="2" id="KW-1185">Reference proteome</keyword>
<dbReference type="EMBL" id="UGNV01000001">
    <property type="protein sequence ID" value="STX29494.1"/>
    <property type="molecule type" value="Genomic_DNA"/>
</dbReference>
<dbReference type="InterPro" id="IPR009078">
    <property type="entry name" value="Ferritin-like_SF"/>
</dbReference>